<keyword evidence="1" id="KW-0413">Isomerase</keyword>
<organism evidence="3 4">
    <name type="scientific">candidate division Kazan bacterium RBG_13_50_9</name>
    <dbReference type="NCBI Taxonomy" id="1798535"/>
    <lineage>
        <taxon>Bacteria</taxon>
        <taxon>Bacteria division Kazan-3B-28</taxon>
    </lineage>
</organism>
<dbReference type="Gene3D" id="3.40.50.2000">
    <property type="entry name" value="Glycogen Phosphorylase B"/>
    <property type="match status" value="2"/>
</dbReference>
<dbReference type="PANTHER" id="PTHR43174:SF1">
    <property type="entry name" value="UDP-N-ACETYLGLUCOSAMINE 2-EPIMERASE"/>
    <property type="match status" value="1"/>
</dbReference>
<dbReference type="InterPro" id="IPR029767">
    <property type="entry name" value="WecB-like"/>
</dbReference>
<evidence type="ECO:0000313" key="3">
    <source>
        <dbReference type="EMBL" id="OGB74179.1"/>
    </source>
</evidence>
<dbReference type="STRING" id="1798535.A2V68_00130"/>
<proteinExistence type="inferred from homology"/>
<dbReference type="AlphaFoldDB" id="A0A1F4NRZ2"/>
<gene>
    <name evidence="3" type="ORF">A2V68_00130</name>
</gene>
<dbReference type="CDD" id="cd03786">
    <property type="entry name" value="GTB_UDP-GlcNAc_2-Epimerase"/>
    <property type="match status" value="1"/>
</dbReference>
<dbReference type="SUPFAM" id="SSF53756">
    <property type="entry name" value="UDP-Glycosyltransferase/glycogen phosphorylase"/>
    <property type="match status" value="1"/>
</dbReference>
<dbReference type="PANTHER" id="PTHR43174">
    <property type="entry name" value="UDP-N-ACETYLGLUCOSAMINE 2-EPIMERASE"/>
    <property type="match status" value="1"/>
</dbReference>
<comment type="caution">
    <text evidence="3">The sequence shown here is derived from an EMBL/GenBank/DDBJ whole genome shotgun (WGS) entry which is preliminary data.</text>
</comment>
<evidence type="ECO:0000256" key="1">
    <source>
        <dbReference type="RuleBase" id="RU003513"/>
    </source>
</evidence>
<protein>
    <submittedName>
        <fullName evidence="3">UDP-N-acetylglucosamine 2-epimerase</fullName>
    </submittedName>
</protein>
<dbReference type="InterPro" id="IPR003331">
    <property type="entry name" value="UDP_GlcNAc_Epimerase_2_dom"/>
</dbReference>
<dbReference type="Pfam" id="PF02350">
    <property type="entry name" value="Epimerase_2"/>
    <property type="match status" value="1"/>
</dbReference>
<dbReference type="NCBIfam" id="TIGR00236">
    <property type="entry name" value="wecB"/>
    <property type="match status" value="1"/>
</dbReference>
<reference evidence="3 4" key="1">
    <citation type="journal article" date="2016" name="Nat. Commun.">
        <title>Thousands of microbial genomes shed light on interconnected biogeochemical processes in an aquifer system.</title>
        <authorList>
            <person name="Anantharaman K."/>
            <person name="Brown C.T."/>
            <person name="Hug L.A."/>
            <person name="Sharon I."/>
            <person name="Castelle C.J."/>
            <person name="Probst A.J."/>
            <person name="Thomas B.C."/>
            <person name="Singh A."/>
            <person name="Wilkins M.J."/>
            <person name="Karaoz U."/>
            <person name="Brodie E.L."/>
            <person name="Williams K.H."/>
            <person name="Hubbard S.S."/>
            <person name="Banfield J.F."/>
        </authorList>
    </citation>
    <scope>NUCLEOTIDE SEQUENCE [LARGE SCALE GENOMIC DNA]</scope>
</reference>
<evidence type="ECO:0000313" key="4">
    <source>
        <dbReference type="Proteomes" id="UP000176651"/>
    </source>
</evidence>
<evidence type="ECO:0000259" key="2">
    <source>
        <dbReference type="Pfam" id="PF02350"/>
    </source>
</evidence>
<name>A0A1F4NRZ2_UNCK3</name>
<dbReference type="GO" id="GO:0016853">
    <property type="term" value="F:isomerase activity"/>
    <property type="evidence" value="ECO:0007669"/>
    <property type="project" value="UniProtKB-KW"/>
</dbReference>
<sequence>MKRFKLLTLLGIRPDYIRMYKLIRLLDESKDEVEHILVHSGQHYDPELFGNFLKEFNIRKPDHDLGIGLALKERGASNHAYQVALLNERLYDLIQELKPDAVMYLGDTNTVLSAVTVARCGIPVIHLEAGGRSYDWRMPEEKNRLVIDHLSDALYSYLPRYKELLVAEGIDGFRVTVIGNIIVDAINDFMPQVDASSVLRELGVSEKNFILVTLHREENINTKEILENKLSDILKFATEKNLPVVWPVMPRTQSAIENFGLQGITDDPAFVKTAPLGFFDFLRLEKSARLVVSDSGTVQEETLVLGTPCVIARRSTERPETIWIGATILEGQEGPGALYAKMAEAFNMLTNWDRTILNPMGGSPSERAFADLINKIQSGYFKTSRDLEAIQNDPRVRQAYNLPT</sequence>
<dbReference type="Proteomes" id="UP000176651">
    <property type="component" value="Unassembled WGS sequence"/>
</dbReference>
<dbReference type="EMBL" id="META01000003">
    <property type="protein sequence ID" value="OGB74179.1"/>
    <property type="molecule type" value="Genomic_DNA"/>
</dbReference>
<comment type="similarity">
    <text evidence="1">Belongs to the UDP-N-acetylglucosamine 2-epimerase family.</text>
</comment>
<feature type="domain" description="UDP-N-acetylglucosamine 2-epimerase" evidence="2">
    <location>
        <begin position="30"/>
        <end position="348"/>
    </location>
</feature>
<accession>A0A1F4NRZ2</accession>